<dbReference type="EC" id="2.7.1.144" evidence="6"/>
<name>A0A150KIJ4_HEYCO</name>
<dbReference type="RefSeq" id="WP_081105555.1">
    <property type="nucleotide sequence ID" value="NZ_LQYI01000007.1"/>
</dbReference>
<dbReference type="GO" id="GO:2001059">
    <property type="term" value="P:D-tagatose 6-phosphate catabolic process"/>
    <property type="evidence" value="ECO:0007669"/>
    <property type="project" value="UniProtKB-UniPathway"/>
</dbReference>
<reference evidence="8 9" key="1">
    <citation type="submission" date="2016-01" db="EMBL/GenBank/DDBJ databases">
        <title>Genome Sequences of Twelve Sporeforming Bacillus Species Isolated from Foods.</title>
        <authorList>
            <person name="Berendsen E.M."/>
            <person name="Wells-Bennik M.H."/>
            <person name="Krawcyk A.O."/>
            <person name="De Jong A."/>
            <person name="Holsappel S."/>
            <person name="Eijlander R.T."/>
            <person name="Kuipers O.P."/>
        </authorList>
    </citation>
    <scope>NUCLEOTIDE SEQUENCE [LARGE SCALE GENOMIC DNA]</scope>
    <source>
        <strain evidence="8 9">B4099</strain>
    </source>
</reference>
<evidence type="ECO:0000256" key="4">
    <source>
        <dbReference type="ARBA" id="ARBA00022777"/>
    </source>
</evidence>
<evidence type="ECO:0000256" key="6">
    <source>
        <dbReference type="PIRNR" id="PIRNR000535"/>
    </source>
</evidence>
<dbReference type="GO" id="GO:0005524">
    <property type="term" value="F:ATP binding"/>
    <property type="evidence" value="ECO:0007669"/>
    <property type="project" value="UniProtKB-KW"/>
</dbReference>
<evidence type="ECO:0000313" key="9">
    <source>
        <dbReference type="Proteomes" id="UP000075304"/>
    </source>
</evidence>
<sequence length="322" mass="35386">MMIYTITLNPAIDRVIHIDGELKRGRNNTVSNTAFDIGGKGTHISVVLSALGQPNIAAGMVGENRKDELIALLREKQVESAFYVVPGQTVRENFVITDDSQKGSYMITHAGPVLKKEDLEGFAKNFIKRCNPGDIVAVAGNPPKTTRPEEYEWVLRKIKETGVQLVVDASGPYLKAAIQAEPDLVKPNQFEFAELMQLEINSIEDCIAAYQKSELSKIPYFIVSFGKDGSLLFYNNLVYKVTPPDVHTVNDTGCGDAFVGGLVYGMSCKHDVRKMLKFATAISASKAMQATSSGFDMKEAGEIEQSVKFEYIEKTGRNCNAI</sequence>
<dbReference type="Proteomes" id="UP000075304">
    <property type="component" value="Unassembled WGS sequence"/>
</dbReference>
<comment type="similarity">
    <text evidence="1">Belongs to the carbohydrate kinase pfkB family.</text>
</comment>
<dbReference type="PATRIC" id="fig|1398.25.peg.3226"/>
<evidence type="ECO:0000313" key="8">
    <source>
        <dbReference type="EMBL" id="KYC73340.1"/>
    </source>
</evidence>
<evidence type="ECO:0000256" key="3">
    <source>
        <dbReference type="ARBA" id="ARBA00022741"/>
    </source>
</evidence>
<dbReference type="PANTHER" id="PTHR46566:SF1">
    <property type="entry name" value="1-PHOSPHOFRUCTOKINASE"/>
    <property type="match status" value="1"/>
</dbReference>
<keyword evidence="2 6" id="KW-0808">Transferase</keyword>
<dbReference type="FunFam" id="3.40.1190.20:FF:000001">
    <property type="entry name" value="Phosphofructokinase"/>
    <property type="match status" value="1"/>
</dbReference>
<accession>A0A150KIJ4</accession>
<dbReference type="SUPFAM" id="SSF53613">
    <property type="entry name" value="Ribokinase-like"/>
    <property type="match status" value="1"/>
</dbReference>
<dbReference type="Gene3D" id="3.40.1190.20">
    <property type="match status" value="1"/>
</dbReference>
<comment type="catalytic activity">
    <reaction evidence="6">
        <text>D-tagatofuranose 6-phosphate + ATP = D-tagatofuranose 1,6-bisphosphate + ADP + H(+)</text>
        <dbReference type="Rhea" id="RHEA:12420"/>
        <dbReference type="ChEBI" id="CHEBI:15378"/>
        <dbReference type="ChEBI" id="CHEBI:30616"/>
        <dbReference type="ChEBI" id="CHEBI:58694"/>
        <dbReference type="ChEBI" id="CHEBI:58695"/>
        <dbReference type="ChEBI" id="CHEBI:456216"/>
        <dbReference type="EC" id="2.7.1.144"/>
    </reaction>
</comment>
<feature type="domain" description="Carbohydrate kinase PfkB" evidence="7">
    <location>
        <begin position="8"/>
        <end position="285"/>
    </location>
</feature>
<dbReference type="InterPro" id="IPR029056">
    <property type="entry name" value="Ribokinase-like"/>
</dbReference>
<dbReference type="CDD" id="cd01164">
    <property type="entry name" value="FruK_PfkB_like"/>
    <property type="match status" value="1"/>
</dbReference>
<comment type="similarity">
    <text evidence="6">Belongs to the carbohydrate kinase PfkB family. LacC subfamily.</text>
</comment>
<dbReference type="GO" id="GO:0044281">
    <property type="term" value="P:small molecule metabolic process"/>
    <property type="evidence" value="ECO:0007669"/>
    <property type="project" value="UniProtKB-ARBA"/>
</dbReference>
<keyword evidence="4 8" id="KW-0418">Kinase</keyword>
<dbReference type="GO" id="GO:0016052">
    <property type="term" value="P:carbohydrate catabolic process"/>
    <property type="evidence" value="ECO:0007669"/>
    <property type="project" value="UniProtKB-ARBA"/>
</dbReference>
<evidence type="ECO:0000256" key="5">
    <source>
        <dbReference type="ARBA" id="ARBA00022840"/>
    </source>
</evidence>
<dbReference type="PIRSF" id="PIRSF000535">
    <property type="entry name" value="1PFK/6PFK/LacC"/>
    <property type="match status" value="1"/>
</dbReference>
<proteinExistence type="inferred from homology"/>
<dbReference type="PANTHER" id="PTHR46566">
    <property type="entry name" value="1-PHOSPHOFRUCTOKINASE-RELATED"/>
    <property type="match status" value="1"/>
</dbReference>
<evidence type="ECO:0000259" key="7">
    <source>
        <dbReference type="Pfam" id="PF00294"/>
    </source>
</evidence>
<dbReference type="GO" id="GO:0009024">
    <property type="term" value="F:tagatose-6-phosphate kinase activity"/>
    <property type="evidence" value="ECO:0007669"/>
    <property type="project" value="UniProtKB-EC"/>
</dbReference>
<evidence type="ECO:0000256" key="1">
    <source>
        <dbReference type="ARBA" id="ARBA00005380"/>
    </source>
</evidence>
<comment type="pathway">
    <text evidence="6">Carbohydrate metabolism; D-tagatose 6-phosphate degradation; D-glyceraldehyde 3-phosphate and glycerone phosphate from D-tagatose 6-phosphate: step 1/2.</text>
</comment>
<dbReference type="GO" id="GO:0008443">
    <property type="term" value="F:phosphofructokinase activity"/>
    <property type="evidence" value="ECO:0007669"/>
    <property type="project" value="TreeGrafter"/>
</dbReference>
<dbReference type="InterPro" id="IPR017583">
    <property type="entry name" value="Tagatose/fructose_Pkinase"/>
</dbReference>
<dbReference type="GO" id="GO:0005988">
    <property type="term" value="P:lactose metabolic process"/>
    <property type="evidence" value="ECO:0007669"/>
    <property type="project" value="UniProtKB-KW"/>
</dbReference>
<keyword evidence="6" id="KW-0423">Lactose metabolism</keyword>
<keyword evidence="3 6" id="KW-0547">Nucleotide-binding</keyword>
<protein>
    <recommendedName>
        <fullName evidence="6">Tagatose-6-phosphate kinase</fullName>
        <ecNumber evidence="6">2.7.1.144</ecNumber>
    </recommendedName>
</protein>
<dbReference type="InterPro" id="IPR011611">
    <property type="entry name" value="PfkB_dom"/>
</dbReference>
<dbReference type="AlphaFoldDB" id="A0A150KIJ4"/>
<dbReference type="UniPathway" id="UPA00704">
    <property type="reaction ID" value="UER00715"/>
</dbReference>
<dbReference type="NCBIfam" id="TIGR03168">
    <property type="entry name" value="1-PFK"/>
    <property type="match status" value="1"/>
</dbReference>
<evidence type="ECO:0000256" key="2">
    <source>
        <dbReference type="ARBA" id="ARBA00022679"/>
    </source>
</evidence>
<dbReference type="EMBL" id="LQYI01000007">
    <property type="protein sequence ID" value="KYC73340.1"/>
    <property type="molecule type" value="Genomic_DNA"/>
</dbReference>
<dbReference type="GO" id="GO:0005829">
    <property type="term" value="C:cytosol"/>
    <property type="evidence" value="ECO:0007669"/>
    <property type="project" value="TreeGrafter"/>
</dbReference>
<gene>
    <name evidence="8" type="ORF">B4099_0966</name>
</gene>
<organism evidence="8 9">
    <name type="scientific">Heyndrickxia coagulans</name>
    <name type="common">Weizmannia coagulans</name>
    <dbReference type="NCBI Taxonomy" id="1398"/>
    <lineage>
        <taxon>Bacteria</taxon>
        <taxon>Bacillati</taxon>
        <taxon>Bacillota</taxon>
        <taxon>Bacilli</taxon>
        <taxon>Bacillales</taxon>
        <taxon>Bacillaceae</taxon>
        <taxon>Heyndrickxia</taxon>
    </lineage>
</organism>
<comment type="caution">
    <text evidence="8">The sequence shown here is derived from an EMBL/GenBank/DDBJ whole genome shotgun (WGS) entry which is preliminary data.</text>
</comment>
<dbReference type="Pfam" id="PF00294">
    <property type="entry name" value="PfkB"/>
    <property type="match status" value="1"/>
</dbReference>
<keyword evidence="5 6" id="KW-0067">ATP-binding</keyword>